<gene>
    <name evidence="10" type="ORF">SAMN05877831_102152</name>
</gene>
<dbReference type="GO" id="GO:0016020">
    <property type="term" value="C:membrane"/>
    <property type="evidence" value="ECO:0007669"/>
    <property type="project" value="UniProtKB-SubCell"/>
</dbReference>
<feature type="domain" description="HAMP" evidence="9">
    <location>
        <begin position="487"/>
        <end position="540"/>
    </location>
</feature>
<evidence type="ECO:0000259" key="8">
    <source>
        <dbReference type="PROSITE" id="PS50111"/>
    </source>
</evidence>
<feature type="domain" description="Methyl-accepting transducer" evidence="8">
    <location>
        <begin position="661"/>
        <end position="890"/>
    </location>
</feature>
<dbReference type="Gene3D" id="1.10.287.950">
    <property type="entry name" value="Methyl-accepting chemotaxis protein"/>
    <property type="match status" value="1"/>
</dbReference>
<dbReference type="FunFam" id="1.10.287.950:FF:000001">
    <property type="entry name" value="Methyl-accepting chemotaxis sensory transducer"/>
    <property type="match status" value="1"/>
</dbReference>
<keyword evidence="11" id="KW-1185">Reference proteome</keyword>
<dbReference type="GO" id="GO:0006935">
    <property type="term" value="P:chemotaxis"/>
    <property type="evidence" value="ECO:0007669"/>
    <property type="project" value="UniProtKB-KW"/>
</dbReference>
<dbReference type="SUPFAM" id="SSF158472">
    <property type="entry name" value="HAMP domain-like"/>
    <property type="match status" value="1"/>
</dbReference>
<keyword evidence="2" id="KW-0145">Chemotaxis</keyword>
<keyword evidence="4" id="KW-0807">Transducer</keyword>
<reference evidence="11" key="1">
    <citation type="submission" date="2017-08" db="EMBL/GenBank/DDBJ databases">
        <authorList>
            <person name="Varghese N."/>
            <person name="Submissions S."/>
        </authorList>
    </citation>
    <scope>NUCLEOTIDE SEQUENCE [LARGE SCALE GENOMIC DNA]</scope>
    <source>
        <strain evidence="11">JA276</strain>
    </source>
</reference>
<comment type="subcellular location">
    <subcellularLocation>
        <location evidence="1">Membrane</location>
    </subcellularLocation>
</comment>
<evidence type="ECO:0000313" key="11">
    <source>
        <dbReference type="Proteomes" id="UP000219111"/>
    </source>
</evidence>
<feature type="domain" description="HAMP" evidence="9">
    <location>
        <begin position="604"/>
        <end position="656"/>
    </location>
</feature>
<dbReference type="InterPro" id="IPR051310">
    <property type="entry name" value="MCP_chemotaxis"/>
</dbReference>
<dbReference type="Proteomes" id="UP000219111">
    <property type="component" value="Unassembled WGS sequence"/>
</dbReference>
<feature type="transmembrane region" description="Helical" evidence="7">
    <location>
        <begin position="466"/>
        <end position="486"/>
    </location>
</feature>
<proteinExistence type="inferred from homology"/>
<evidence type="ECO:0000256" key="6">
    <source>
        <dbReference type="SAM" id="MobiDB-lite"/>
    </source>
</evidence>
<name>A0A285RXP1_9RHOB</name>
<dbReference type="Pfam" id="PF00015">
    <property type="entry name" value="MCPsignal"/>
    <property type="match status" value="1"/>
</dbReference>
<dbReference type="GO" id="GO:0007165">
    <property type="term" value="P:signal transduction"/>
    <property type="evidence" value="ECO:0007669"/>
    <property type="project" value="UniProtKB-KW"/>
</dbReference>
<feature type="coiled-coil region" evidence="5">
    <location>
        <begin position="791"/>
        <end position="853"/>
    </location>
</feature>
<evidence type="ECO:0000256" key="4">
    <source>
        <dbReference type="PROSITE-ProRule" id="PRU00284"/>
    </source>
</evidence>
<dbReference type="AlphaFoldDB" id="A0A285RXP1"/>
<keyword evidence="7" id="KW-1133">Transmembrane helix</keyword>
<protein>
    <submittedName>
        <fullName evidence="10">Methyl-accepting chemotaxis protein</fullName>
    </submittedName>
</protein>
<keyword evidence="7" id="KW-0812">Transmembrane</keyword>
<evidence type="ECO:0000256" key="7">
    <source>
        <dbReference type="SAM" id="Phobius"/>
    </source>
</evidence>
<dbReference type="InterPro" id="IPR003660">
    <property type="entry name" value="HAMP_dom"/>
</dbReference>
<dbReference type="SUPFAM" id="SSF58104">
    <property type="entry name" value="Methyl-accepting chemotaxis protein (MCP) signaling domain"/>
    <property type="match status" value="1"/>
</dbReference>
<comment type="similarity">
    <text evidence="3">Belongs to the methyl-accepting chemotaxis (MCP) protein family.</text>
</comment>
<organism evidence="10 11">
    <name type="scientific">Rhodobacter maris</name>
    <dbReference type="NCBI Taxonomy" id="446682"/>
    <lineage>
        <taxon>Bacteria</taxon>
        <taxon>Pseudomonadati</taxon>
        <taxon>Pseudomonadota</taxon>
        <taxon>Alphaproteobacteria</taxon>
        <taxon>Rhodobacterales</taxon>
        <taxon>Rhodobacter group</taxon>
        <taxon>Rhodobacter</taxon>
    </lineage>
</organism>
<evidence type="ECO:0000313" key="10">
    <source>
        <dbReference type="EMBL" id="SOB99332.1"/>
    </source>
</evidence>
<accession>A0A285RXP1</accession>
<dbReference type="RefSeq" id="WP_245860890.1">
    <property type="nucleotide sequence ID" value="NZ_OBMT01000002.1"/>
</dbReference>
<evidence type="ECO:0000259" key="9">
    <source>
        <dbReference type="PROSITE" id="PS50885"/>
    </source>
</evidence>
<dbReference type="CDD" id="cd11386">
    <property type="entry name" value="MCP_signal"/>
    <property type="match status" value="1"/>
</dbReference>
<dbReference type="Gene3D" id="6.10.340.10">
    <property type="match status" value="1"/>
</dbReference>
<dbReference type="SMART" id="SM00304">
    <property type="entry name" value="HAMP"/>
    <property type="match status" value="2"/>
</dbReference>
<dbReference type="EMBL" id="OBMT01000002">
    <property type="protein sequence ID" value="SOB99332.1"/>
    <property type="molecule type" value="Genomic_DNA"/>
</dbReference>
<evidence type="ECO:0000256" key="5">
    <source>
        <dbReference type="SAM" id="Coils"/>
    </source>
</evidence>
<dbReference type="PANTHER" id="PTHR43531">
    <property type="entry name" value="PROTEIN ICFG"/>
    <property type="match status" value="1"/>
</dbReference>
<keyword evidence="7" id="KW-0472">Membrane</keyword>
<feature type="region of interest" description="Disordered" evidence="6">
    <location>
        <begin position="546"/>
        <end position="607"/>
    </location>
</feature>
<dbReference type="PANTHER" id="PTHR43531:SF11">
    <property type="entry name" value="METHYL-ACCEPTING CHEMOTAXIS PROTEIN 3"/>
    <property type="match status" value="1"/>
</dbReference>
<dbReference type="SMART" id="SM00283">
    <property type="entry name" value="MA"/>
    <property type="match status" value="1"/>
</dbReference>
<evidence type="ECO:0000256" key="1">
    <source>
        <dbReference type="ARBA" id="ARBA00004370"/>
    </source>
</evidence>
<keyword evidence="5" id="KW-0175">Coiled coil</keyword>
<dbReference type="PROSITE" id="PS50885">
    <property type="entry name" value="HAMP"/>
    <property type="match status" value="2"/>
</dbReference>
<sequence length="919" mass="97127">MIGKLHSLFASVGVKIVAIVIALVAVTAVAVVVSLSVFRATDRVVTTLVEDDVPVLRTTMELGGITGALTRDMVDILSAQDAGALDAPDQAAQRHFADLRGIVAAHQENQEALAALGPVVAEAEGEVTALIAARRALFSATETTDAAITRLFTLNTEVSERLLEVSDDAHFSVVMGGEVAVRRVDRTLDRLVDREFNALADALTLRVEVNMLRGNLGMMAPGLDAEAQAALREGLASSESHMRDRLLHIDAGSPLNDLRPDLERLADQAKRMIELGNAAMGRQRREMQDLAKSLDTALAARIDDLSFALTQGARAASGKNAEAIERLMTSELDPLLIAETIEGRVRDLATATLRLALTRSETSFARESVVVAAARAALVEIVAQTPEALRPRIEDLLAMADPEAELAKAHLATIKARAAADAAFDGANVSMSAIDKAADVAGGAVLARIETASADVSDRTSQSIRAMMVVAALSALIGLAAPWLAWVTIVRPLRRATEATARLAQGEMTAVDGLHAGPGEIGGLIGALMVFRDGLRDKARLEAEERRQAEATAAREAAERDAEAARAAAELERERAEHERQMAEEAERARLRAEAEAERAAQAEEQSQVVSRLAAGLRAMSGGDLTATIDSAFPASYEALRHDFNQTVERMAELLSSIVQSTGVVETEARHLGGASSELGRRTETQAASLEETAAAMNEMASSVQQSVTGTREAAKAVGQTRDTTTSGREVVRQTLQAMNDIARSSEQISRITSVIDDIAFQTNLLALNAGVEAARAGETGRGFAVVASEVRALAQRSSEAAKEIAELIETSSRQVHSGVQLAARSDTALGEIEVLVGKLDSLLEEIAAAASEQSAGITEVTAAVNQLDQVTQHNAAMFEENSAATQGLLGEAQSLRQLSAVFRITSSEAGPEALRAAG</sequence>
<feature type="compositionally biased region" description="Basic and acidic residues" evidence="6">
    <location>
        <begin position="556"/>
        <end position="602"/>
    </location>
</feature>
<evidence type="ECO:0000256" key="3">
    <source>
        <dbReference type="ARBA" id="ARBA00029447"/>
    </source>
</evidence>
<feature type="transmembrane region" description="Helical" evidence="7">
    <location>
        <begin position="12"/>
        <end position="38"/>
    </location>
</feature>
<dbReference type="InterPro" id="IPR004089">
    <property type="entry name" value="MCPsignal_dom"/>
</dbReference>
<dbReference type="PROSITE" id="PS50111">
    <property type="entry name" value="CHEMOTAXIS_TRANSDUC_2"/>
    <property type="match status" value="1"/>
</dbReference>
<evidence type="ECO:0000256" key="2">
    <source>
        <dbReference type="ARBA" id="ARBA00022500"/>
    </source>
</evidence>